<accession>A0A8T0V8B1</accession>
<reference evidence="5" key="1">
    <citation type="submission" date="2020-05" db="EMBL/GenBank/DDBJ databases">
        <title>WGS assembly of Panicum virgatum.</title>
        <authorList>
            <person name="Lovell J.T."/>
            <person name="Jenkins J."/>
            <person name="Shu S."/>
            <person name="Juenger T.E."/>
            <person name="Schmutz J."/>
        </authorList>
    </citation>
    <scope>NUCLEOTIDE SEQUENCE</scope>
    <source>
        <strain evidence="5">AP13</strain>
    </source>
</reference>
<gene>
    <name evidence="5" type="ORF">PVAP13_2NG383200</name>
</gene>
<feature type="domain" description="BTB" evidence="4">
    <location>
        <begin position="161"/>
        <end position="228"/>
    </location>
</feature>
<proteinExistence type="inferred from homology"/>
<dbReference type="GO" id="GO:0016567">
    <property type="term" value="P:protein ubiquitination"/>
    <property type="evidence" value="ECO:0007669"/>
    <property type="project" value="InterPro"/>
</dbReference>
<comment type="similarity">
    <text evidence="2">Belongs to the Tdpoz family.</text>
</comment>
<feature type="transmembrane region" description="Helical" evidence="3">
    <location>
        <begin position="338"/>
        <end position="358"/>
    </location>
</feature>
<dbReference type="PROSITE" id="PS50097">
    <property type="entry name" value="BTB"/>
    <property type="match status" value="1"/>
</dbReference>
<dbReference type="CDD" id="cd00121">
    <property type="entry name" value="MATH"/>
    <property type="match status" value="1"/>
</dbReference>
<evidence type="ECO:0000256" key="2">
    <source>
        <dbReference type="ARBA" id="ARBA00010846"/>
    </source>
</evidence>
<dbReference type="Gene3D" id="2.60.210.10">
    <property type="entry name" value="Apoptosis, Tumor Necrosis Factor Receptor Associated Protein 2, Chain A"/>
    <property type="match status" value="1"/>
</dbReference>
<dbReference type="SUPFAM" id="SSF49599">
    <property type="entry name" value="TRAF domain-like"/>
    <property type="match status" value="1"/>
</dbReference>
<dbReference type="PANTHER" id="PTHR26379">
    <property type="entry name" value="BTB/POZ AND MATH DOMAIN-CONTAINING PROTEIN 1"/>
    <property type="match status" value="1"/>
</dbReference>
<keyword evidence="3" id="KW-0472">Membrane</keyword>
<name>A0A8T0V8B1_PANVG</name>
<dbReference type="Proteomes" id="UP000823388">
    <property type="component" value="Chromosome 2N"/>
</dbReference>
<dbReference type="Pfam" id="PF24570">
    <property type="entry name" value="BACK_BPM_SPOP"/>
    <property type="match status" value="1"/>
</dbReference>
<dbReference type="Pfam" id="PF22486">
    <property type="entry name" value="MATH_2"/>
    <property type="match status" value="1"/>
</dbReference>
<keyword evidence="6" id="KW-1185">Reference proteome</keyword>
<dbReference type="EMBL" id="CM029040">
    <property type="protein sequence ID" value="KAG2631460.1"/>
    <property type="molecule type" value="Genomic_DNA"/>
</dbReference>
<comment type="caution">
    <text evidence="5">The sequence shown here is derived from an EMBL/GenBank/DDBJ whole genome shotgun (WGS) entry which is preliminary data.</text>
</comment>
<dbReference type="Gene3D" id="3.30.710.10">
    <property type="entry name" value="Potassium Channel Kv1.1, Chain A"/>
    <property type="match status" value="1"/>
</dbReference>
<dbReference type="InterPro" id="IPR008974">
    <property type="entry name" value="TRAF-like"/>
</dbReference>
<dbReference type="SUPFAM" id="SSF54695">
    <property type="entry name" value="POZ domain"/>
    <property type="match status" value="1"/>
</dbReference>
<evidence type="ECO:0000256" key="3">
    <source>
        <dbReference type="SAM" id="Phobius"/>
    </source>
</evidence>
<dbReference type="PANTHER" id="PTHR26379:SF506">
    <property type="entry name" value="BTB DOMAIN-CONTAINING PROTEIN"/>
    <property type="match status" value="1"/>
</dbReference>
<sequence length="359" mass="39006">MPSPPCDQEVLTMTVGSYLEATKLANGSCAKSALVHVGGHSWRVVFYPNGRLAGTTGFMSLYLLMDEDEGGGGAAAAAAVGDDVHVVFILMMCDVGGGARYLTSGKVAAAFGRKGDVCGYERFVSREHFPPPEPPVLRARAPPLSGLHADLGRLLATKEGADEEFEVGGKIFAAHKSVLAARSVVFKEEFFGPTKEKDTSYVLISDMHPESFKALLHFMYTDSLPEMTMNSVKEGAVLAEDLLIPAGRYNLRDLKSLTENKLSSHVGVSTVLLMLAIAEQYQCCKLKKMCLGFIGSRANAWAIMATNDIENLARSSPSAVKDVIVEILDTRMARSKRLIKAFIFACCFQMLLLVFIWYS</sequence>
<dbReference type="InterPro" id="IPR056423">
    <property type="entry name" value="BACK_BPM_SPOP"/>
</dbReference>
<organism evidence="5 6">
    <name type="scientific">Panicum virgatum</name>
    <name type="common">Blackwell switchgrass</name>
    <dbReference type="NCBI Taxonomy" id="38727"/>
    <lineage>
        <taxon>Eukaryota</taxon>
        <taxon>Viridiplantae</taxon>
        <taxon>Streptophyta</taxon>
        <taxon>Embryophyta</taxon>
        <taxon>Tracheophyta</taxon>
        <taxon>Spermatophyta</taxon>
        <taxon>Magnoliopsida</taxon>
        <taxon>Liliopsida</taxon>
        <taxon>Poales</taxon>
        <taxon>Poaceae</taxon>
        <taxon>PACMAD clade</taxon>
        <taxon>Panicoideae</taxon>
        <taxon>Panicodae</taxon>
        <taxon>Paniceae</taxon>
        <taxon>Panicinae</taxon>
        <taxon>Panicum</taxon>
        <taxon>Panicum sect. Hiantes</taxon>
    </lineage>
</organism>
<dbReference type="InterPro" id="IPR045005">
    <property type="entry name" value="BPM1-6"/>
</dbReference>
<dbReference type="InterPro" id="IPR000210">
    <property type="entry name" value="BTB/POZ_dom"/>
</dbReference>
<keyword evidence="3" id="KW-0812">Transmembrane</keyword>
<dbReference type="InterPro" id="IPR011333">
    <property type="entry name" value="SKP1/BTB/POZ_sf"/>
</dbReference>
<protein>
    <recommendedName>
        <fullName evidence="4">BTB domain-containing protein</fullName>
    </recommendedName>
</protein>
<evidence type="ECO:0000313" key="5">
    <source>
        <dbReference type="EMBL" id="KAG2631460.1"/>
    </source>
</evidence>
<evidence type="ECO:0000259" key="4">
    <source>
        <dbReference type="PROSITE" id="PS50097"/>
    </source>
</evidence>
<dbReference type="AlphaFoldDB" id="A0A8T0V8B1"/>
<dbReference type="Gene3D" id="1.25.40.420">
    <property type="match status" value="1"/>
</dbReference>
<evidence type="ECO:0000313" key="6">
    <source>
        <dbReference type="Proteomes" id="UP000823388"/>
    </source>
</evidence>
<dbReference type="SMART" id="SM00225">
    <property type="entry name" value="BTB"/>
    <property type="match status" value="1"/>
</dbReference>
<dbReference type="Pfam" id="PF00651">
    <property type="entry name" value="BTB"/>
    <property type="match status" value="1"/>
</dbReference>
<comment type="pathway">
    <text evidence="1">Protein modification; protein ubiquitination.</text>
</comment>
<dbReference type="InterPro" id="IPR002083">
    <property type="entry name" value="MATH/TRAF_dom"/>
</dbReference>
<keyword evidence="3" id="KW-1133">Transmembrane helix</keyword>
<evidence type="ECO:0000256" key="1">
    <source>
        <dbReference type="ARBA" id="ARBA00004906"/>
    </source>
</evidence>